<gene>
    <name evidence="1" type="ORF">LCGC14_3124910</name>
</gene>
<comment type="caution">
    <text evidence="1">The sequence shown here is derived from an EMBL/GenBank/DDBJ whole genome shotgun (WGS) entry which is preliminary data.</text>
</comment>
<name>A0A0F8WQ63_9ZZZZ</name>
<reference evidence="1" key="1">
    <citation type="journal article" date="2015" name="Nature">
        <title>Complex archaea that bridge the gap between prokaryotes and eukaryotes.</title>
        <authorList>
            <person name="Spang A."/>
            <person name="Saw J.H."/>
            <person name="Jorgensen S.L."/>
            <person name="Zaremba-Niedzwiedzka K."/>
            <person name="Martijn J."/>
            <person name="Lind A.E."/>
            <person name="van Eijk R."/>
            <person name="Schleper C."/>
            <person name="Guy L."/>
            <person name="Ettema T.J."/>
        </authorList>
    </citation>
    <scope>NUCLEOTIDE SEQUENCE</scope>
</reference>
<protein>
    <submittedName>
        <fullName evidence="1">Uncharacterized protein</fullName>
    </submittedName>
</protein>
<accession>A0A0F8WQ63</accession>
<sequence length="95" mass="10060">MTLGNSATDNAHKIVDCEFFGDTNGVSFSSVAGKQTVFKDCIARGGTYGFLDTSSSDVGHQPQYIRCYGFGTASSTINLAGFKISNNYTKHATGC</sequence>
<dbReference type="EMBL" id="LAZR01068016">
    <property type="protein sequence ID" value="KKK50450.1"/>
    <property type="molecule type" value="Genomic_DNA"/>
</dbReference>
<proteinExistence type="predicted"/>
<evidence type="ECO:0000313" key="1">
    <source>
        <dbReference type="EMBL" id="KKK50450.1"/>
    </source>
</evidence>
<dbReference type="AlphaFoldDB" id="A0A0F8WQ63"/>
<feature type="non-terminal residue" evidence="1">
    <location>
        <position position="95"/>
    </location>
</feature>
<organism evidence="1">
    <name type="scientific">marine sediment metagenome</name>
    <dbReference type="NCBI Taxonomy" id="412755"/>
    <lineage>
        <taxon>unclassified sequences</taxon>
        <taxon>metagenomes</taxon>
        <taxon>ecological metagenomes</taxon>
    </lineage>
</organism>